<evidence type="ECO:0008006" key="9">
    <source>
        <dbReference type="Google" id="ProtNLM"/>
    </source>
</evidence>
<comment type="caution">
    <text evidence="7">The sequence shown here is derived from an EMBL/GenBank/DDBJ whole genome shotgun (WGS) entry which is preliminary data.</text>
</comment>
<sequence length="235" mass="26911">MPWSIMAASSVRSGEPLNSVDSPKFGSPQLQRSTINEIHSSEQSGVPLNTSWTFWLDKSVPGTSVAEYETTLRKLYTVSTVQGFWSVYNNIPDVSKLNVRYTYHLMRNELIQHCRQHRNMMVVREDEFNCRGGNWRLKCHKFDTPVVWKELLLAAIGEQLTEYMAEDDNIGGVSVSVRERDDIVQIWNTRSDLHEESNVIDKIRELVPDVNFTAIFYKGITHQAFEGKSGSPAKR</sequence>
<dbReference type="Proteomes" id="UP001217089">
    <property type="component" value="Unassembled WGS sequence"/>
</dbReference>
<evidence type="ECO:0000313" key="7">
    <source>
        <dbReference type="EMBL" id="KAJ8301998.1"/>
    </source>
</evidence>
<keyword evidence="4 5" id="KW-0648">Protein biosynthesis</keyword>
<evidence type="ECO:0000256" key="2">
    <source>
        <dbReference type="ARBA" id="ARBA00022845"/>
    </source>
</evidence>
<dbReference type="Pfam" id="PF01652">
    <property type="entry name" value="IF4E"/>
    <property type="match status" value="1"/>
</dbReference>
<dbReference type="SUPFAM" id="SSF55418">
    <property type="entry name" value="eIF4e-like"/>
    <property type="match status" value="1"/>
</dbReference>
<gene>
    <name evidence="7" type="ORF">KUTeg_020985</name>
</gene>
<evidence type="ECO:0000256" key="3">
    <source>
        <dbReference type="ARBA" id="ARBA00022884"/>
    </source>
</evidence>
<feature type="region of interest" description="Disordered" evidence="6">
    <location>
        <begin position="1"/>
        <end position="26"/>
    </location>
</feature>
<reference evidence="7 8" key="1">
    <citation type="submission" date="2022-12" db="EMBL/GenBank/DDBJ databases">
        <title>Chromosome-level genome of Tegillarca granosa.</title>
        <authorList>
            <person name="Kim J."/>
        </authorList>
    </citation>
    <scope>NUCLEOTIDE SEQUENCE [LARGE SCALE GENOMIC DNA]</scope>
    <source>
        <strain evidence="7">Teg-2019</strain>
        <tissue evidence="7">Adductor muscle</tissue>
    </source>
</reference>
<keyword evidence="1 5" id="KW-0396">Initiation factor</keyword>
<dbReference type="Gene3D" id="3.30.760.10">
    <property type="entry name" value="RNA Cap, Translation Initiation Factor Eif4e"/>
    <property type="match status" value="1"/>
</dbReference>
<dbReference type="EMBL" id="JARBDR010000918">
    <property type="protein sequence ID" value="KAJ8301998.1"/>
    <property type="molecule type" value="Genomic_DNA"/>
</dbReference>
<accession>A0ABQ9E9I3</accession>
<name>A0ABQ9E9I3_TEGGR</name>
<organism evidence="7 8">
    <name type="scientific">Tegillarca granosa</name>
    <name type="common">Malaysian cockle</name>
    <name type="synonym">Anadara granosa</name>
    <dbReference type="NCBI Taxonomy" id="220873"/>
    <lineage>
        <taxon>Eukaryota</taxon>
        <taxon>Metazoa</taxon>
        <taxon>Spiralia</taxon>
        <taxon>Lophotrochozoa</taxon>
        <taxon>Mollusca</taxon>
        <taxon>Bivalvia</taxon>
        <taxon>Autobranchia</taxon>
        <taxon>Pteriomorphia</taxon>
        <taxon>Arcoida</taxon>
        <taxon>Arcoidea</taxon>
        <taxon>Arcidae</taxon>
        <taxon>Tegillarca</taxon>
    </lineage>
</organism>
<proteinExistence type="inferred from homology"/>
<evidence type="ECO:0000256" key="1">
    <source>
        <dbReference type="ARBA" id="ARBA00022540"/>
    </source>
</evidence>
<keyword evidence="8" id="KW-1185">Reference proteome</keyword>
<dbReference type="InterPro" id="IPR001040">
    <property type="entry name" value="TIF_eIF_4E"/>
</dbReference>
<dbReference type="PANTHER" id="PTHR11960">
    <property type="entry name" value="EUKARYOTIC TRANSLATION INITIATION FACTOR 4E RELATED"/>
    <property type="match status" value="1"/>
</dbReference>
<comment type="similarity">
    <text evidence="5">Belongs to the eukaryotic initiation factor 4E family.</text>
</comment>
<protein>
    <recommendedName>
        <fullName evidence="9">Eukaryotic translation initiation factor 4E type 3</fullName>
    </recommendedName>
</protein>
<keyword evidence="2" id="KW-0810">Translation regulation</keyword>
<dbReference type="PANTHER" id="PTHR11960:SF66">
    <property type="entry name" value="EUKARYOTIC TRANSLATION INITIATION FACTOR 4E TYPE 3"/>
    <property type="match status" value="1"/>
</dbReference>
<evidence type="ECO:0000256" key="4">
    <source>
        <dbReference type="ARBA" id="ARBA00022917"/>
    </source>
</evidence>
<evidence type="ECO:0000313" key="8">
    <source>
        <dbReference type="Proteomes" id="UP001217089"/>
    </source>
</evidence>
<evidence type="ECO:0000256" key="5">
    <source>
        <dbReference type="RuleBase" id="RU004374"/>
    </source>
</evidence>
<keyword evidence="3 5" id="KW-0694">RNA-binding</keyword>
<dbReference type="InterPro" id="IPR023398">
    <property type="entry name" value="TIF_eIF4e-like"/>
</dbReference>
<evidence type="ECO:0000256" key="6">
    <source>
        <dbReference type="SAM" id="MobiDB-lite"/>
    </source>
</evidence>